<evidence type="ECO:0000259" key="5">
    <source>
        <dbReference type="SMART" id="SM00849"/>
    </source>
</evidence>
<dbReference type="RefSeq" id="WP_060807370.1">
    <property type="nucleotide sequence ID" value="NZ_CACRUN010000015.1"/>
</dbReference>
<dbReference type="CDD" id="cd06262">
    <property type="entry name" value="metallo-hydrolase-like_MBL-fold"/>
    <property type="match status" value="1"/>
</dbReference>
<dbReference type="SUPFAM" id="SSF56281">
    <property type="entry name" value="Metallo-hydrolase/oxidoreductase"/>
    <property type="match status" value="1"/>
</dbReference>
<feature type="domain" description="Metallo-beta-lactamase" evidence="5">
    <location>
        <begin position="12"/>
        <end position="180"/>
    </location>
</feature>
<gene>
    <name evidence="6" type="ORF">HMPREF3233_00644</name>
</gene>
<reference evidence="6 7" key="1">
    <citation type="submission" date="2016-01" db="EMBL/GenBank/DDBJ databases">
        <authorList>
            <person name="Oliw E.H."/>
        </authorList>
    </citation>
    <scope>NUCLEOTIDE SEQUENCE [LARGE SCALE GENOMIC DNA]</scope>
    <source>
        <strain evidence="6 7">CMW7756B</strain>
    </source>
</reference>
<evidence type="ECO:0000256" key="4">
    <source>
        <dbReference type="ARBA" id="ARBA00022833"/>
    </source>
</evidence>
<keyword evidence="2" id="KW-0479">Metal-binding</keyword>
<sequence length="198" mass="22301">MEIIKRPLGLYKANCYVLKKDNQSLIIDPGFHSKHIIEMVGDSKPIAVLLTHGHCDHVSALDDICGHYNIPAYLHDGDHELLQLIRRRPSVYKKKMFTQCIPLQEGILNIGPFHIRVYHTPGHSAGSVCFEIEGHLFTGDTIFKQNVGNSDNYNGNAEALRKSLCKILELDDALLVEPGHRESTILGDEKNFIKNLHI</sequence>
<protein>
    <submittedName>
        <fullName evidence="6">Metallo-beta-lactamase domain protein</fullName>
    </submittedName>
</protein>
<comment type="caution">
    <text evidence="6">The sequence shown here is derived from an EMBL/GenBank/DDBJ whole genome shotgun (WGS) entry which is preliminary data.</text>
</comment>
<dbReference type="PANTHER" id="PTHR46233:SF3">
    <property type="entry name" value="HYDROXYACYLGLUTATHIONE HYDROLASE GLOC"/>
    <property type="match status" value="1"/>
</dbReference>
<comment type="cofactor">
    <cofactor evidence="1">
        <name>Zn(2+)</name>
        <dbReference type="ChEBI" id="CHEBI:29105"/>
    </cofactor>
</comment>
<evidence type="ECO:0000313" key="7">
    <source>
        <dbReference type="Proteomes" id="UP000070226"/>
    </source>
</evidence>
<organism evidence="6">
    <name type="scientific">Veillonella atypica</name>
    <dbReference type="NCBI Taxonomy" id="39777"/>
    <lineage>
        <taxon>Bacteria</taxon>
        <taxon>Bacillati</taxon>
        <taxon>Bacillota</taxon>
        <taxon>Negativicutes</taxon>
        <taxon>Veillonellales</taxon>
        <taxon>Veillonellaceae</taxon>
        <taxon>Veillonella</taxon>
    </lineage>
</organism>
<dbReference type="InterPro" id="IPR001279">
    <property type="entry name" value="Metallo-B-lactamas"/>
</dbReference>
<evidence type="ECO:0000256" key="1">
    <source>
        <dbReference type="ARBA" id="ARBA00001947"/>
    </source>
</evidence>
<dbReference type="PATRIC" id="fig|39777.7.peg.632"/>
<dbReference type="SMART" id="SM00849">
    <property type="entry name" value="Lactamase_B"/>
    <property type="match status" value="1"/>
</dbReference>
<dbReference type="AlphaFoldDB" id="A0A133S5M8"/>
<dbReference type="Proteomes" id="UP000070226">
    <property type="component" value="Unassembled WGS sequence"/>
</dbReference>
<dbReference type="PANTHER" id="PTHR46233">
    <property type="entry name" value="HYDROXYACYLGLUTATHIONE HYDROLASE GLOC"/>
    <property type="match status" value="1"/>
</dbReference>
<dbReference type="Pfam" id="PF00753">
    <property type="entry name" value="Lactamase_B"/>
    <property type="match status" value="1"/>
</dbReference>
<evidence type="ECO:0000313" key="6">
    <source>
        <dbReference type="EMBL" id="KXA64979.1"/>
    </source>
</evidence>
<accession>A0A133S5M8</accession>
<dbReference type="Gene3D" id="3.60.15.10">
    <property type="entry name" value="Ribonuclease Z/Hydroxyacylglutathione hydrolase-like"/>
    <property type="match status" value="1"/>
</dbReference>
<proteinExistence type="predicted"/>
<keyword evidence="4" id="KW-0862">Zinc</keyword>
<dbReference type="STRING" id="39777.B7L28_03955"/>
<dbReference type="InterPro" id="IPR036866">
    <property type="entry name" value="RibonucZ/Hydroxyglut_hydro"/>
</dbReference>
<dbReference type="GO" id="GO:0046872">
    <property type="term" value="F:metal ion binding"/>
    <property type="evidence" value="ECO:0007669"/>
    <property type="project" value="UniProtKB-KW"/>
</dbReference>
<dbReference type="GO" id="GO:0016787">
    <property type="term" value="F:hydrolase activity"/>
    <property type="evidence" value="ECO:0007669"/>
    <property type="project" value="UniProtKB-KW"/>
</dbReference>
<dbReference type="InterPro" id="IPR051453">
    <property type="entry name" value="MBL_Glyoxalase_II"/>
</dbReference>
<evidence type="ECO:0000256" key="2">
    <source>
        <dbReference type="ARBA" id="ARBA00022723"/>
    </source>
</evidence>
<dbReference type="EMBL" id="LRQT01000014">
    <property type="protein sequence ID" value="KXA64979.1"/>
    <property type="molecule type" value="Genomic_DNA"/>
</dbReference>
<name>A0A133S5M8_9FIRM</name>
<keyword evidence="3" id="KW-0378">Hydrolase</keyword>
<evidence type="ECO:0000256" key="3">
    <source>
        <dbReference type="ARBA" id="ARBA00022801"/>
    </source>
</evidence>